<evidence type="ECO:0000256" key="1">
    <source>
        <dbReference type="ARBA" id="ARBA00022630"/>
    </source>
</evidence>
<reference evidence="6 7" key="1">
    <citation type="submission" date="2017-06" db="EMBL/GenBank/DDBJ databases">
        <authorList>
            <person name="Kim H.J."/>
            <person name="Triplett B.A."/>
        </authorList>
    </citation>
    <scope>NUCLEOTIDE SEQUENCE [LARGE SCALE GENOMIC DNA]</scope>
    <source>
        <strain evidence="6 7">DSM 44715</strain>
    </source>
</reference>
<gene>
    <name evidence="6" type="ORF">SAMN05443665_103525</name>
</gene>
<protein>
    <submittedName>
        <fullName evidence="6">Probable F420-dependent oxidoreductase, Rv2161c family</fullName>
    </submittedName>
</protein>
<sequence>MLIGFAVPVSGAWATPGNQAAVARRAEELGYRSLWTLQRLLNPAGADDRTYRSVPDPFVTLAYLAGLTTRARLGVAVANLPFYAPPVLAKQAATLDRVSGGRLDLGLGLGWMPEEFAAAGVPMARRGARAEEHLAVLRALWSGAPAEFRGEFYGVPPVVMEPPPAQSPLPVLLGGAAEPALRRAGRLADGWVSSSRADLSAIGRSIGIVREAAEEAGRDAGALRFVCRGAVRLRPGGREGRRPLTGSYEEIAADLEALAGQGVTEVFVDLNFDPEVTGPGADPGASLDRALEALEVFAPRDRPRAGAGEGTG</sequence>
<feature type="domain" description="Luciferase-like" evidence="5">
    <location>
        <begin position="15"/>
        <end position="232"/>
    </location>
</feature>
<evidence type="ECO:0000313" key="7">
    <source>
        <dbReference type="Proteomes" id="UP000198318"/>
    </source>
</evidence>
<dbReference type="InterPro" id="IPR036661">
    <property type="entry name" value="Luciferase-like_sf"/>
</dbReference>
<dbReference type="PANTHER" id="PTHR42847">
    <property type="entry name" value="ALKANESULFONATE MONOOXYGENASE"/>
    <property type="match status" value="1"/>
</dbReference>
<dbReference type="EMBL" id="FZOR01000035">
    <property type="protein sequence ID" value="SNT48841.1"/>
    <property type="molecule type" value="Genomic_DNA"/>
</dbReference>
<keyword evidence="1" id="KW-0285">Flavoprotein</keyword>
<dbReference type="PANTHER" id="PTHR42847:SF4">
    <property type="entry name" value="ALKANESULFONATE MONOOXYGENASE-RELATED"/>
    <property type="match status" value="1"/>
</dbReference>
<dbReference type="InterPro" id="IPR011251">
    <property type="entry name" value="Luciferase-like_dom"/>
</dbReference>
<organism evidence="6 7">
    <name type="scientific">Actinomadura meyerae</name>
    <dbReference type="NCBI Taxonomy" id="240840"/>
    <lineage>
        <taxon>Bacteria</taxon>
        <taxon>Bacillati</taxon>
        <taxon>Actinomycetota</taxon>
        <taxon>Actinomycetes</taxon>
        <taxon>Streptosporangiales</taxon>
        <taxon>Thermomonosporaceae</taxon>
        <taxon>Actinomadura</taxon>
    </lineage>
</organism>
<proteinExistence type="predicted"/>
<evidence type="ECO:0000256" key="3">
    <source>
        <dbReference type="ARBA" id="ARBA00023002"/>
    </source>
</evidence>
<dbReference type="NCBIfam" id="TIGR03619">
    <property type="entry name" value="F420_Rv2161c"/>
    <property type="match status" value="1"/>
</dbReference>
<dbReference type="InterPro" id="IPR019921">
    <property type="entry name" value="Lucif-like_OxRdtase_Rv2161c"/>
</dbReference>
<name>A0A239N1K4_9ACTN</name>
<accession>A0A239N1K4</accession>
<dbReference type="SUPFAM" id="SSF51679">
    <property type="entry name" value="Bacterial luciferase-like"/>
    <property type="match status" value="1"/>
</dbReference>
<dbReference type="Proteomes" id="UP000198318">
    <property type="component" value="Unassembled WGS sequence"/>
</dbReference>
<dbReference type="AlphaFoldDB" id="A0A239N1K4"/>
<evidence type="ECO:0000313" key="6">
    <source>
        <dbReference type="EMBL" id="SNT48841.1"/>
    </source>
</evidence>
<keyword evidence="3" id="KW-0560">Oxidoreductase</keyword>
<dbReference type="Pfam" id="PF00296">
    <property type="entry name" value="Bac_luciferase"/>
    <property type="match status" value="1"/>
</dbReference>
<keyword evidence="7" id="KW-1185">Reference proteome</keyword>
<evidence type="ECO:0000259" key="5">
    <source>
        <dbReference type="Pfam" id="PF00296"/>
    </source>
</evidence>
<dbReference type="OrthoDB" id="3206024at2"/>
<keyword evidence="4" id="KW-0503">Monooxygenase</keyword>
<evidence type="ECO:0000256" key="4">
    <source>
        <dbReference type="ARBA" id="ARBA00023033"/>
    </source>
</evidence>
<dbReference type="InterPro" id="IPR050172">
    <property type="entry name" value="SsuD_RutA_monooxygenase"/>
</dbReference>
<dbReference type="GO" id="GO:0046306">
    <property type="term" value="P:alkanesulfonate catabolic process"/>
    <property type="evidence" value="ECO:0007669"/>
    <property type="project" value="TreeGrafter"/>
</dbReference>
<dbReference type="Gene3D" id="3.20.20.30">
    <property type="entry name" value="Luciferase-like domain"/>
    <property type="match status" value="1"/>
</dbReference>
<dbReference type="GO" id="GO:0008726">
    <property type="term" value="F:alkanesulfonate monooxygenase activity"/>
    <property type="evidence" value="ECO:0007669"/>
    <property type="project" value="TreeGrafter"/>
</dbReference>
<evidence type="ECO:0000256" key="2">
    <source>
        <dbReference type="ARBA" id="ARBA00022643"/>
    </source>
</evidence>
<dbReference type="RefSeq" id="WP_089329313.1">
    <property type="nucleotide sequence ID" value="NZ_FZOR01000035.1"/>
</dbReference>
<keyword evidence="2" id="KW-0288">FMN</keyword>